<evidence type="ECO:0000313" key="1">
    <source>
        <dbReference type="EMBL" id="MCI44082.1"/>
    </source>
</evidence>
<feature type="non-terminal residue" evidence="1">
    <location>
        <position position="1"/>
    </location>
</feature>
<proteinExistence type="predicted"/>
<comment type="caution">
    <text evidence="1">The sequence shown here is derived from an EMBL/GenBank/DDBJ whole genome shotgun (WGS) entry which is preliminary data.</text>
</comment>
<organism evidence="1 2">
    <name type="scientific">Trifolium medium</name>
    <dbReference type="NCBI Taxonomy" id="97028"/>
    <lineage>
        <taxon>Eukaryota</taxon>
        <taxon>Viridiplantae</taxon>
        <taxon>Streptophyta</taxon>
        <taxon>Embryophyta</taxon>
        <taxon>Tracheophyta</taxon>
        <taxon>Spermatophyta</taxon>
        <taxon>Magnoliopsida</taxon>
        <taxon>eudicotyledons</taxon>
        <taxon>Gunneridae</taxon>
        <taxon>Pentapetalae</taxon>
        <taxon>rosids</taxon>
        <taxon>fabids</taxon>
        <taxon>Fabales</taxon>
        <taxon>Fabaceae</taxon>
        <taxon>Papilionoideae</taxon>
        <taxon>50 kb inversion clade</taxon>
        <taxon>NPAAA clade</taxon>
        <taxon>Hologalegina</taxon>
        <taxon>IRL clade</taxon>
        <taxon>Trifolieae</taxon>
        <taxon>Trifolium</taxon>
    </lineage>
</organism>
<reference evidence="1 2" key="1">
    <citation type="journal article" date="2018" name="Front. Plant Sci.">
        <title>Red Clover (Trifolium pratense) and Zigzag Clover (T. medium) - A Picture of Genomic Similarities and Differences.</title>
        <authorList>
            <person name="Dluhosova J."/>
            <person name="Istvanek J."/>
            <person name="Nedelnik J."/>
            <person name="Repkova J."/>
        </authorList>
    </citation>
    <scope>NUCLEOTIDE SEQUENCE [LARGE SCALE GENOMIC DNA]</scope>
    <source>
        <strain evidence="2">cv. 10/8</strain>
        <tissue evidence="1">Leaf</tissue>
    </source>
</reference>
<dbReference type="AlphaFoldDB" id="A0A392S6N4"/>
<keyword evidence="2" id="KW-1185">Reference proteome</keyword>
<protein>
    <submittedName>
        <fullName evidence="1">Uncharacterized protein</fullName>
    </submittedName>
</protein>
<sequence>RVKLKVADIENCGADNNGVAGRGRDCGWSGAICLNGKRQVCP</sequence>
<name>A0A392S6N4_9FABA</name>
<evidence type="ECO:0000313" key="2">
    <source>
        <dbReference type="Proteomes" id="UP000265520"/>
    </source>
</evidence>
<dbReference type="EMBL" id="LXQA010325938">
    <property type="protein sequence ID" value="MCI44082.1"/>
    <property type="molecule type" value="Genomic_DNA"/>
</dbReference>
<accession>A0A392S6N4</accession>
<dbReference type="Proteomes" id="UP000265520">
    <property type="component" value="Unassembled WGS sequence"/>
</dbReference>